<keyword evidence="9" id="KW-1185">Reference proteome</keyword>
<accession>A0A9P5VJT1</accession>
<protein>
    <recommendedName>
        <fullName evidence="3">2'-phosphotransferase</fullName>
        <ecNumber evidence="3">2.7.1.160</ecNumber>
    </recommendedName>
</protein>
<gene>
    <name evidence="8" type="ORF">BG006_008733</name>
</gene>
<proteinExistence type="inferred from homology"/>
<comment type="caution">
    <text evidence="8">The sequence shown here is derived from an EMBL/GenBank/DDBJ whole genome shotgun (WGS) entry which is preliminary data.</text>
</comment>
<dbReference type="SUPFAM" id="SSF56399">
    <property type="entry name" value="ADP-ribosylation"/>
    <property type="match status" value="1"/>
</dbReference>
<keyword evidence="5" id="KW-0520">NAD</keyword>
<comment type="similarity">
    <text evidence="2">Belongs to the KptA/TPT1 family.</text>
</comment>
<keyword evidence="4" id="KW-0808">Transferase</keyword>
<name>A0A9P5VJT1_9FUNG</name>
<dbReference type="AlphaFoldDB" id="A0A9P5VJT1"/>
<evidence type="ECO:0000256" key="2">
    <source>
        <dbReference type="ARBA" id="ARBA00009836"/>
    </source>
</evidence>
<evidence type="ECO:0000256" key="4">
    <source>
        <dbReference type="ARBA" id="ARBA00022679"/>
    </source>
</evidence>
<evidence type="ECO:0000256" key="7">
    <source>
        <dbReference type="SAM" id="MobiDB-lite"/>
    </source>
</evidence>
<dbReference type="InterPro" id="IPR042080">
    <property type="entry name" value="RNA_2'-PTrans_N"/>
</dbReference>
<dbReference type="Gene3D" id="3.20.170.30">
    <property type="match status" value="1"/>
</dbReference>
<dbReference type="InterPro" id="IPR042081">
    <property type="entry name" value="RNA_2'-PTrans_C"/>
</dbReference>
<feature type="region of interest" description="Disordered" evidence="7">
    <location>
        <begin position="1"/>
        <end position="89"/>
    </location>
</feature>
<feature type="compositionally biased region" description="Low complexity" evidence="7">
    <location>
        <begin position="1"/>
        <end position="32"/>
    </location>
</feature>
<comment type="catalytic activity">
    <reaction evidence="6">
        <text>2'-phospho-[ligated tRNA] + NAD(+) = mature tRNA + ADP-alpha-D-ribose 1'',2''-cyclic phosphate + nicotinamide</text>
        <dbReference type="Rhea" id="RHEA:23324"/>
        <dbReference type="Rhea" id="RHEA-COMP:11106"/>
        <dbReference type="Rhea" id="RHEA-COMP:11107"/>
        <dbReference type="ChEBI" id="CHEBI:17154"/>
        <dbReference type="ChEBI" id="CHEBI:57540"/>
        <dbReference type="ChEBI" id="CHEBI:76596"/>
        <dbReference type="ChEBI" id="CHEBI:82883"/>
        <dbReference type="ChEBI" id="CHEBI:85027"/>
        <dbReference type="EC" id="2.7.1.160"/>
    </reaction>
</comment>
<dbReference type="EC" id="2.7.1.160" evidence="3"/>
<dbReference type="PANTHER" id="PTHR12684">
    <property type="entry name" value="PUTATIVE PHOSPHOTRANSFERASE"/>
    <property type="match status" value="1"/>
</dbReference>
<dbReference type="InterPro" id="IPR002745">
    <property type="entry name" value="Ptrans_KptA/Tpt1"/>
</dbReference>
<comment type="function">
    <text evidence="1">Catalyzes the last step of tRNA splicing, the transfer of the splice junction 2'-phosphate from ligated tRNA to NAD to produce ADP-ribose 1''-2'' cyclic phosphate.</text>
</comment>
<dbReference type="EMBL" id="JAAAUY010000601">
    <property type="protein sequence ID" value="KAF9328047.1"/>
    <property type="molecule type" value="Genomic_DNA"/>
</dbReference>
<evidence type="ECO:0000313" key="9">
    <source>
        <dbReference type="Proteomes" id="UP000696485"/>
    </source>
</evidence>
<feature type="compositionally biased region" description="Low complexity" evidence="7">
    <location>
        <begin position="39"/>
        <end position="81"/>
    </location>
</feature>
<evidence type="ECO:0000313" key="8">
    <source>
        <dbReference type="EMBL" id="KAF9328047.1"/>
    </source>
</evidence>
<dbReference type="Pfam" id="PF01885">
    <property type="entry name" value="PTS_2-RNA"/>
    <property type="match status" value="1"/>
</dbReference>
<evidence type="ECO:0000256" key="6">
    <source>
        <dbReference type="ARBA" id="ARBA00047949"/>
    </source>
</evidence>
<evidence type="ECO:0000256" key="3">
    <source>
        <dbReference type="ARBA" id="ARBA00012007"/>
    </source>
</evidence>
<dbReference type="GO" id="GO:0006388">
    <property type="term" value="P:tRNA splicing, via endonucleolytic cleavage and ligation"/>
    <property type="evidence" value="ECO:0007669"/>
    <property type="project" value="TreeGrafter"/>
</dbReference>
<evidence type="ECO:0000256" key="1">
    <source>
        <dbReference type="ARBA" id="ARBA00003343"/>
    </source>
</evidence>
<evidence type="ECO:0000256" key="5">
    <source>
        <dbReference type="ARBA" id="ARBA00023027"/>
    </source>
</evidence>
<dbReference type="PANTHER" id="PTHR12684:SF2">
    <property type="entry name" value="TRNA 2'-PHOSPHOTRANSFERASE 1"/>
    <property type="match status" value="1"/>
</dbReference>
<organism evidence="8 9">
    <name type="scientific">Podila minutissima</name>
    <dbReference type="NCBI Taxonomy" id="64525"/>
    <lineage>
        <taxon>Eukaryota</taxon>
        <taxon>Fungi</taxon>
        <taxon>Fungi incertae sedis</taxon>
        <taxon>Mucoromycota</taxon>
        <taxon>Mortierellomycotina</taxon>
        <taxon>Mortierellomycetes</taxon>
        <taxon>Mortierellales</taxon>
        <taxon>Mortierellaceae</taxon>
        <taxon>Podila</taxon>
    </lineage>
</organism>
<reference evidence="8" key="1">
    <citation type="journal article" date="2020" name="Fungal Divers.">
        <title>Resolving the Mortierellaceae phylogeny through synthesis of multi-gene phylogenetics and phylogenomics.</title>
        <authorList>
            <person name="Vandepol N."/>
            <person name="Liber J."/>
            <person name="Desiro A."/>
            <person name="Na H."/>
            <person name="Kennedy M."/>
            <person name="Barry K."/>
            <person name="Grigoriev I.V."/>
            <person name="Miller A.N."/>
            <person name="O'Donnell K."/>
            <person name="Stajich J.E."/>
            <person name="Bonito G."/>
        </authorList>
    </citation>
    <scope>NUCLEOTIDE SEQUENCE</scope>
    <source>
        <strain evidence="8">NVP1</strain>
    </source>
</reference>
<dbReference type="FunFam" id="3.20.170.30:FF:000002">
    <property type="entry name" value="Phosphotransferase, putative"/>
    <property type="match status" value="1"/>
</dbReference>
<dbReference type="Proteomes" id="UP000696485">
    <property type="component" value="Unassembled WGS sequence"/>
</dbReference>
<sequence length="296" mass="32223">MSASTTAVAAATSPSAPGSEPSPSPRNTSSRTGGRDQKQQQGQKKQQGQSRSKQNQNQSNSSESTSTSTTESNNNRSSRNRPGSDSPTVQLSKALSWLLRHNAESQGIAIRPDGYCLLSDVMAHSKFKKFTVADVMDVVETNDKKRFEVMEEVMEDKEGVVTKTYIRAVQGHSIKAVEDLGLEALTNLAQIPTVIHGTVFSKWNLICQHGLSKMNRNHIHMASGLLGESGVISGMRKSCNLYIYIDTVKAIQDGIKFFRTSNSVILSDGKNGDGIIPAQYFLKVVKSSGEQIYPTP</sequence>
<dbReference type="GO" id="GO:0000215">
    <property type="term" value="F:tRNA 2'-phosphotransferase activity"/>
    <property type="evidence" value="ECO:0007669"/>
    <property type="project" value="UniProtKB-EC"/>
</dbReference>
<dbReference type="Gene3D" id="1.10.10.970">
    <property type="entry name" value="RNA 2'-phosphotransferase, Tpt1/KptA family, N-terminal domain"/>
    <property type="match status" value="1"/>
</dbReference>